<gene>
    <name evidence="3" type="ORF">MB84_26630</name>
</gene>
<keyword evidence="2" id="KW-0472">Membrane</keyword>
<evidence type="ECO:0008006" key="5">
    <source>
        <dbReference type="Google" id="ProtNLM"/>
    </source>
</evidence>
<evidence type="ECO:0000313" key="3">
    <source>
        <dbReference type="EMBL" id="ANJ87128.1"/>
    </source>
</evidence>
<feature type="transmembrane region" description="Helical" evidence="2">
    <location>
        <begin position="321"/>
        <end position="342"/>
    </location>
</feature>
<keyword evidence="2" id="KW-1133">Transmembrane helix</keyword>
<organism evidence="3 4">
    <name type="scientific">Pandoraea oxalativorans</name>
    <dbReference type="NCBI Taxonomy" id="573737"/>
    <lineage>
        <taxon>Bacteria</taxon>
        <taxon>Pseudomonadati</taxon>
        <taxon>Pseudomonadota</taxon>
        <taxon>Betaproteobacteria</taxon>
        <taxon>Burkholderiales</taxon>
        <taxon>Burkholderiaceae</taxon>
        <taxon>Pandoraea</taxon>
    </lineage>
</organism>
<reference evidence="3" key="1">
    <citation type="submission" date="2016-06" db="EMBL/GenBank/DDBJ databases">
        <title>Pandoraea oxalativorans DSM 23570 Genome Sequencing.</title>
        <authorList>
            <person name="Ee R."/>
            <person name="Lim Y.-L."/>
            <person name="Yong D."/>
            <person name="Yin W.-F."/>
            <person name="Chan K.-G."/>
        </authorList>
    </citation>
    <scope>NUCLEOTIDE SEQUENCE</scope>
    <source>
        <strain evidence="3">DSM 23570</strain>
    </source>
</reference>
<keyword evidence="4" id="KW-1185">Reference proteome</keyword>
<dbReference type="KEGG" id="pox:MB84_26630"/>
<dbReference type="AlphaFoldDB" id="A0A192B1N8"/>
<dbReference type="OrthoDB" id="5293418at2"/>
<accession>A0A192B1N8</accession>
<keyword evidence="2" id="KW-0812">Transmembrane</keyword>
<dbReference type="PANTHER" id="PTHR40940:SF1">
    <property type="entry name" value="PROTEIN BATD"/>
    <property type="match status" value="1"/>
</dbReference>
<evidence type="ECO:0000313" key="4">
    <source>
        <dbReference type="Proteomes" id="UP000035050"/>
    </source>
</evidence>
<protein>
    <recommendedName>
        <fullName evidence="5">Protein BatD</fullName>
    </recommendedName>
</protein>
<dbReference type="EMBL" id="CP011253">
    <property type="protein sequence ID" value="ANJ87128.1"/>
    <property type="molecule type" value="Genomic_DNA"/>
</dbReference>
<evidence type="ECO:0000256" key="1">
    <source>
        <dbReference type="SAM" id="MobiDB-lite"/>
    </source>
</evidence>
<name>A0A192B1N8_9BURK</name>
<dbReference type="RefSeq" id="WP_052653220.1">
    <property type="nucleotide sequence ID" value="NZ_CP011253.3"/>
</dbReference>
<dbReference type="InterPro" id="IPR025738">
    <property type="entry name" value="BatD"/>
</dbReference>
<proteinExistence type="predicted"/>
<dbReference type="Proteomes" id="UP000035050">
    <property type="component" value="Chromosome"/>
</dbReference>
<dbReference type="PANTHER" id="PTHR40940">
    <property type="entry name" value="PROTEIN BATD-RELATED"/>
    <property type="match status" value="1"/>
</dbReference>
<evidence type="ECO:0000256" key="2">
    <source>
        <dbReference type="SAM" id="Phobius"/>
    </source>
</evidence>
<feature type="region of interest" description="Disordered" evidence="1">
    <location>
        <begin position="445"/>
        <end position="475"/>
    </location>
</feature>
<sequence length="475" mass="51654">MTKIMQHAVRRAMVRIAGPVIGRWLCVACLAVSVVFAPGARADEPPKTMIRAHLEPAGNVVAGTQVKLVVDILTTTWLSDAPDWPLFDMPGAIVTLPDEQARNLSETIGDERWFGVSRAYRIAPQAGRRYTVPSFAIHVLPGGATGPVALHTPSLSFVATVPPGAEGMAVFFPTSGLSVSQKIEPSPSHLQVGDTITRTITQRATATEAILIPPAPLVDVDGLQRYMRPAQTSDDLQGSRGLVAGVRTDSAMYVVNRSGHIELPAIEIEWWNTKAQRREHVTLPAISLSARGARETPLFEIPVDAVGRAAHRVIVLDRSDLWIAGAGLALVFALVWIGPRLLGAARRARRRAAVWRRTMTTGEPHAWRQLKRAARGTSWPAFVEALYAWLDRRAAAPGGLTMDGSQDMAALRSAVYARYAPDASHEAPVDPQLAQRLKVVRTQMIRASRRSSQADDLPPLYAPVPPHRPSRRSPS</sequence>